<protein>
    <submittedName>
        <fullName evidence="2">Uncharacterized protein</fullName>
    </submittedName>
</protein>
<feature type="region of interest" description="Disordered" evidence="1">
    <location>
        <begin position="1"/>
        <end position="46"/>
    </location>
</feature>
<sequence length="328" mass="36750">MWSWMAEEIEERQRIKKEKEEIKRKEEEEKKRKEEKEKRVADQKDKEFKASIGKAVEAQMRVVCEEVLGRKVGQGEQPAVSATAEIRRRAVDIDADGKKIAEMESIRTKDEEIAKLKRTIADMQRLSCQSQGVQHDQELNAFRLDNQHLIQDVISLKEQVGELVRITKTGGSASTAVPVVVREKGKAVCTPTAGDYAKLSYAYRKVRDDKDMAEREVLALKERINRIGASMRTPTSVKTKRVTRKSISPPSNLRIRLTKAGSPTKAGGSGSKGPGGVKFVKLKDETRDDFGKRVCVELSKLKKKEIRVAMCGGITKLCDNQSIGNGHC</sequence>
<feature type="compositionally biased region" description="Basic and acidic residues" evidence="1">
    <location>
        <begin position="11"/>
        <end position="46"/>
    </location>
</feature>
<dbReference type="Gramene" id="GBG58681">
    <property type="protein sequence ID" value="GBG58681"/>
    <property type="gene ID" value="CBR_g82"/>
</dbReference>
<feature type="compositionally biased region" description="Gly residues" evidence="1">
    <location>
        <begin position="267"/>
        <end position="276"/>
    </location>
</feature>
<proteinExistence type="predicted"/>
<dbReference type="AlphaFoldDB" id="A0A388JLN8"/>
<comment type="caution">
    <text evidence="2">The sequence shown here is derived from an EMBL/GenBank/DDBJ whole genome shotgun (WGS) entry which is preliminary data.</text>
</comment>
<evidence type="ECO:0000256" key="1">
    <source>
        <dbReference type="SAM" id="MobiDB-lite"/>
    </source>
</evidence>
<evidence type="ECO:0000313" key="3">
    <source>
        <dbReference type="Proteomes" id="UP000265515"/>
    </source>
</evidence>
<gene>
    <name evidence="2" type="ORF">CBR_g82</name>
</gene>
<keyword evidence="3" id="KW-1185">Reference proteome</keyword>
<dbReference type="Proteomes" id="UP000265515">
    <property type="component" value="Unassembled WGS sequence"/>
</dbReference>
<accession>A0A388JLN8</accession>
<evidence type="ECO:0000313" key="2">
    <source>
        <dbReference type="EMBL" id="GBG58681.1"/>
    </source>
</evidence>
<feature type="region of interest" description="Disordered" evidence="1">
    <location>
        <begin position="258"/>
        <end position="277"/>
    </location>
</feature>
<name>A0A388JLN8_CHABU</name>
<reference evidence="2 3" key="1">
    <citation type="journal article" date="2018" name="Cell">
        <title>The Chara Genome: Secondary Complexity and Implications for Plant Terrestrialization.</title>
        <authorList>
            <person name="Nishiyama T."/>
            <person name="Sakayama H."/>
            <person name="Vries J.D."/>
            <person name="Buschmann H."/>
            <person name="Saint-Marcoux D."/>
            <person name="Ullrich K.K."/>
            <person name="Haas F.B."/>
            <person name="Vanderstraeten L."/>
            <person name="Becker D."/>
            <person name="Lang D."/>
            <person name="Vosolsobe S."/>
            <person name="Rombauts S."/>
            <person name="Wilhelmsson P.K.I."/>
            <person name="Janitza P."/>
            <person name="Kern R."/>
            <person name="Heyl A."/>
            <person name="Rumpler F."/>
            <person name="Villalobos L.I.A.C."/>
            <person name="Clay J.M."/>
            <person name="Skokan R."/>
            <person name="Toyoda A."/>
            <person name="Suzuki Y."/>
            <person name="Kagoshima H."/>
            <person name="Schijlen E."/>
            <person name="Tajeshwar N."/>
            <person name="Catarino B."/>
            <person name="Hetherington A.J."/>
            <person name="Saltykova A."/>
            <person name="Bonnot C."/>
            <person name="Breuninger H."/>
            <person name="Symeonidi A."/>
            <person name="Radhakrishnan G.V."/>
            <person name="Van Nieuwerburgh F."/>
            <person name="Deforce D."/>
            <person name="Chang C."/>
            <person name="Karol K.G."/>
            <person name="Hedrich R."/>
            <person name="Ulvskov P."/>
            <person name="Glockner G."/>
            <person name="Delwiche C.F."/>
            <person name="Petrasek J."/>
            <person name="Van de Peer Y."/>
            <person name="Friml J."/>
            <person name="Beilby M."/>
            <person name="Dolan L."/>
            <person name="Kohara Y."/>
            <person name="Sugano S."/>
            <person name="Fujiyama A."/>
            <person name="Delaux P.-M."/>
            <person name="Quint M."/>
            <person name="TheiBen G."/>
            <person name="Hagemann M."/>
            <person name="Harholt J."/>
            <person name="Dunand C."/>
            <person name="Zachgo S."/>
            <person name="Langdale J."/>
            <person name="Maumus F."/>
            <person name="Straeten D.V.D."/>
            <person name="Gould S.B."/>
            <person name="Rensing S.A."/>
        </authorList>
    </citation>
    <scope>NUCLEOTIDE SEQUENCE [LARGE SCALE GENOMIC DNA]</scope>
    <source>
        <strain evidence="2 3">S276</strain>
    </source>
</reference>
<organism evidence="2 3">
    <name type="scientific">Chara braunii</name>
    <name type="common">Braun's stonewort</name>
    <dbReference type="NCBI Taxonomy" id="69332"/>
    <lineage>
        <taxon>Eukaryota</taxon>
        <taxon>Viridiplantae</taxon>
        <taxon>Streptophyta</taxon>
        <taxon>Charophyceae</taxon>
        <taxon>Charales</taxon>
        <taxon>Characeae</taxon>
        <taxon>Chara</taxon>
    </lineage>
</organism>
<dbReference type="EMBL" id="BFEA01000001">
    <property type="protein sequence ID" value="GBG58681.1"/>
    <property type="molecule type" value="Genomic_DNA"/>
</dbReference>